<proteinExistence type="predicted"/>
<protein>
    <submittedName>
        <fullName evidence="1">Uncharacterized protein</fullName>
    </submittedName>
</protein>
<sequence length="182" mass="19795">MGRPLVASPFLRELFSSARFPSGNLLGVLTALSSSSPASSPSSPNESVVAFFFRFFTFEEPFRPKLGRTTTGPSLSSSAFEARAEFAFSVSSLGGLNALRSPDWRKGLREFFDPNKGFDTSTIVPKDSMLPLSLDDVGWSPASSSSETLITRALRFAANKLIPCEIRKWNSGPWESSLFVAV</sequence>
<accession>A0A0B7K080</accession>
<gene>
    <name evidence="1" type="ORF">BN869_000004197_1</name>
</gene>
<dbReference type="AlphaFoldDB" id="A0A0B7K080"/>
<reference evidence="1" key="1">
    <citation type="submission" date="2015-01" db="EMBL/GenBank/DDBJ databases">
        <authorList>
            <person name="Durling Mikael"/>
        </authorList>
    </citation>
    <scope>NUCLEOTIDE SEQUENCE</scope>
</reference>
<evidence type="ECO:0000313" key="1">
    <source>
        <dbReference type="EMBL" id="CEO48141.1"/>
    </source>
</evidence>
<dbReference type="EMBL" id="CDPU01000009">
    <property type="protein sequence ID" value="CEO48141.1"/>
    <property type="molecule type" value="Genomic_DNA"/>
</dbReference>
<name>A0A0B7K080_BIOOC</name>
<organism evidence="1">
    <name type="scientific">Bionectria ochroleuca</name>
    <name type="common">Gliocladium roseum</name>
    <dbReference type="NCBI Taxonomy" id="29856"/>
    <lineage>
        <taxon>Eukaryota</taxon>
        <taxon>Fungi</taxon>
        <taxon>Dikarya</taxon>
        <taxon>Ascomycota</taxon>
        <taxon>Pezizomycotina</taxon>
        <taxon>Sordariomycetes</taxon>
        <taxon>Hypocreomycetidae</taxon>
        <taxon>Hypocreales</taxon>
        <taxon>Bionectriaceae</taxon>
        <taxon>Clonostachys</taxon>
    </lineage>
</organism>